<keyword evidence="5" id="KW-1133">Transmembrane helix</keyword>
<dbReference type="InterPro" id="IPR008735">
    <property type="entry name" value="PSP94"/>
</dbReference>
<comment type="similarity">
    <text evidence="2">Belongs to the beta-microseminoprotein family.</text>
</comment>
<evidence type="ECO:0000256" key="1">
    <source>
        <dbReference type="ARBA" id="ARBA00004613"/>
    </source>
</evidence>
<keyword evidence="4" id="KW-1015">Disulfide bond</keyword>
<dbReference type="Gene3D" id="2.60.40.1900">
    <property type="entry name" value="Beta-microseminoprotein (PSP94) domain"/>
    <property type="match status" value="1"/>
</dbReference>
<organism evidence="6 7">
    <name type="scientific">Labeo rohita</name>
    <name type="common">Indian major carp</name>
    <name type="synonym">Cyprinus rohita</name>
    <dbReference type="NCBI Taxonomy" id="84645"/>
    <lineage>
        <taxon>Eukaryota</taxon>
        <taxon>Metazoa</taxon>
        <taxon>Chordata</taxon>
        <taxon>Craniata</taxon>
        <taxon>Vertebrata</taxon>
        <taxon>Euteleostomi</taxon>
        <taxon>Actinopterygii</taxon>
        <taxon>Neopterygii</taxon>
        <taxon>Teleostei</taxon>
        <taxon>Ostariophysi</taxon>
        <taxon>Cypriniformes</taxon>
        <taxon>Cyprinidae</taxon>
        <taxon>Labeoninae</taxon>
        <taxon>Labeonini</taxon>
        <taxon>Labeo</taxon>
    </lineage>
</organism>
<accession>A0ABQ8MEM1</accession>
<keyword evidence="3" id="KW-0964">Secreted</keyword>
<reference evidence="6 7" key="1">
    <citation type="submission" date="2022-01" db="EMBL/GenBank/DDBJ databases">
        <title>A high-quality chromosome-level genome assembly of rohu carp, Labeo rohita.</title>
        <authorList>
            <person name="Arick M.A. II"/>
            <person name="Hsu C.-Y."/>
            <person name="Magbanua Z."/>
            <person name="Pechanova O."/>
            <person name="Grover C."/>
            <person name="Miller E."/>
            <person name="Thrash A."/>
            <person name="Ezzel L."/>
            <person name="Alam S."/>
            <person name="Benzie J."/>
            <person name="Hamilton M."/>
            <person name="Karsi A."/>
            <person name="Lawrence M.L."/>
            <person name="Peterson D.G."/>
        </authorList>
    </citation>
    <scope>NUCLEOTIDE SEQUENCE [LARGE SCALE GENOMIC DNA]</scope>
    <source>
        <strain evidence="7">BAU-BD-2019</strain>
        <tissue evidence="6">Blood</tissue>
    </source>
</reference>
<keyword evidence="7" id="KW-1185">Reference proteome</keyword>
<dbReference type="Proteomes" id="UP000830375">
    <property type="component" value="Unassembled WGS sequence"/>
</dbReference>
<proteinExistence type="inferred from homology"/>
<evidence type="ECO:0000256" key="3">
    <source>
        <dbReference type="ARBA" id="ARBA00022525"/>
    </source>
</evidence>
<evidence type="ECO:0000256" key="4">
    <source>
        <dbReference type="ARBA" id="ARBA00023157"/>
    </source>
</evidence>
<dbReference type="PANTHER" id="PTHR10500:SF7">
    <property type="entry name" value="BETA-MICROSEMINOPROTEIN"/>
    <property type="match status" value="1"/>
</dbReference>
<keyword evidence="5" id="KW-0472">Membrane</keyword>
<sequence length="186" mass="20680">MGSTWTNGRCVRCTCSSSEMTCCDVPGQRDFRPVNMYWVNWRGGKAYLQIGIEVTVVLVVSSLPLPPNESNHTVQNKSSNRSAVFGLFLCAVLPLVNAGCFSAERKSTEKFCQDSVDKTWHPTGSVWRNSKCFDCNCSADSMRCCDAMERPVNYPEKCQVEYDYTTCTFEVFEKVPCSATGGVLGK</sequence>
<evidence type="ECO:0000256" key="5">
    <source>
        <dbReference type="SAM" id="Phobius"/>
    </source>
</evidence>
<name>A0ABQ8MEM1_LABRO</name>
<dbReference type="PANTHER" id="PTHR10500">
    <property type="entry name" value="BETA-MICROSEMINOPROTEIN"/>
    <property type="match status" value="1"/>
</dbReference>
<comment type="caution">
    <text evidence="6">The sequence shown here is derived from an EMBL/GenBank/DDBJ whole genome shotgun (WGS) entry which is preliminary data.</text>
</comment>
<dbReference type="Pfam" id="PF05825">
    <property type="entry name" value="PSP94"/>
    <property type="match status" value="1"/>
</dbReference>
<evidence type="ECO:0000313" key="6">
    <source>
        <dbReference type="EMBL" id="KAI2661308.1"/>
    </source>
</evidence>
<evidence type="ECO:0000313" key="7">
    <source>
        <dbReference type="Proteomes" id="UP000830375"/>
    </source>
</evidence>
<keyword evidence="5" id="KW-0812">Transmembrane</keyword>
<feature type="transmembrane region" description="Helical" evidence="5">
    <location>
        <begin position="83"/>
        <end position="101"/>
    </location>
</feature>
<protein>
    <submittedName>
        <fullName evidence="6">Beta-microseminoprotein</fullName>
    </submittedName>
</protein>
<feature type="transmembrane region" description="Helical" evidence="5">
    <location>
        <begin position="46"/>
        <end position="63"/>
    </location>
</feature>
<comment type="subcellular location">
    <subcellularLocation>
        <location evidence="1">Secreted</location>
    </subcellularLocation>
</comment>
<evidence type="ECO:0000256" key="2">
    <source>
        <dbReference type="ARBA" id="ARBA00010352"/>
    </source>
</evidence>
<gene>
    <name evidence="6" type="ORF">H4Q32_006873</name>
</gene>
<dbReference type="EMBL" id="JACTAM010000008">
    <property type="protein sequence ID" value="KAI2661308.1"/>
    <property type="molecule type" value="Genomic_DNA"/>
</dbReference>